<proteinExistence type="predicted"/>
<sequence length="359" mass="37451">MITLYTVTLTVACCVAVALVIVSERRARSTDGPWASASTLSVLGASSATLSTLAYAMSGPDDEHLIPLLIGDISMPLSIGLILAAVRVAGGMPRTWLILSGTVSVAVGATTLLLSPETGQAVKLVALALLSFLTVASCVRGKLPELGAWLVGGTLAVYGTYCVARFVAPLLQIELNRWVVLGFSRGVATIVAATAVGMVAWGMIVIIRRAQGPDPTAIVSNETLTNWIEALLAQRNVVLAITVTVPALPLHRAAFGRAWAQAIATAVTRASADVLPTGSVIGRAAPGSLVALQFGTNFDLDAIRATLQQTFESLLPDPSPTDPPDLEVAQLNITSTSDVRRFARHARSAARRVLTSQGV</sequence>
<reference evidence="2 3" key="1">
    <citation type="journal article" date="2019" name="Int. J. Syst. Evol. Microbiol.">
        <title>The Global Catalogue of Microorganisms (GCM) 10K type strain sequencing project: providing services to taxonomists for standard genome sequencing and annotation.</title>
        <authorList>
            <consortium name="The Broad Institute Genomics Platform"/>
            <consortium name="The Broad Institute Genome Sequencing Center for Infectious Disease"/>
            <person name="Wu L."/>
            <person name="Ma J."/>
        </authorList>
    </citation>
    <scope>NUCLEOTIDE SEQUENCE [LARGE SCALE GENOMIC DNA]</scope>
    <source>
        <strain evidence="2 3">JCM 15575</strain>
    </source>
</reference>
<feature type="transmembrane region" description="Helical" evidence="1">
    <location>
        <begin position="96"/>
        <end position="115"/>
    </location>
</feature>
<evidence type="ECO:0000313" key="3">
    <source>
        <dbReference type="Proteomes" id="UP001500596"/>
    </source>
</evidence>
<protein>
    <recommendedName>
        <fullName evidence="4">GGDEF domain-containing protein</fullName>
    </recommendedName>
</protein>
<dbReference type="Proteomes" id="UP001500596">
    <property type="component" value="Unassembled WGS sequence"/>
</dbReference>
<name>A0ABN2G787_9MICO</name>
<keyword evidence="1" id="KW-0812">Transmembrane</keyword>
<feature type="transmembrane region" description="Helical" evidence="1">
    <location>
        <begin position="6"/>
        <end position="22"/>
    </location>
</feature>
<evidence type="ECO:0000256" key="1">
    <source>
        <dbReference type="SAM" id="Phobius"/>
    </source>
</evidence>
<dbReference type="EMBL" id="BAAAPK010000001">
    <property type="protein sequence ID" value="GAA1666515.1"/>
    <property type="molecule type" value="Genomic_DNA"/>
</dbReference>
<feature type="transmembrane region" description="Helical" evidence="1">
    <location>
        <begin position="187"/>
        <end position="207"/>
    </location>
</feature>
<evidence type="ECO:0000313" key="2">
    <source>
        <dbReference type="EMBL" id="GAA1666515.1"/>
    </source>
</evidence>
<keyword evidence="1" id="KW-1133">Transmembrane helix</keyword>
<keyword evidence="3" id="KW-1185">Reference proteome</keyword>
<evidence type="ECO:0008006" key="4">
    <source>
        <dbReference type="Google" id="ProtNLM"/>
    </source>
</evidence>
<feature type="transmembrane region" description="Helical" evidence="1">
    <location>
        <begin position="64"/>
        <end position="84"/>
    </location>
</feature>
<comment type="caution">
    <text evidence="2">The sequence shown here is derived from an EMBL/GenBank/DDBJ whole genome shotgun (WGS) entry which is preliminary data.</text>
</comment>
<keyword evidence="1" id="KW-0472">Membrane</keyword>
<accession>A0ABN2G787</accession>
<feature type="transmembrane region" description="Helical" evidence="1">
    <location>
        <begin position="146"/>
        <end position="167"/>
    </location>
</feature>
<organism evidence="2 3">
    <name type="scientific">Microbacterium lacus</name>
    <dbReference type="NCBI Taxonomy" id="415217"/>
    <lineage>
        <taxon>Bacteria</taxon>
        <taxon>Bacillati</taxon>
        <taxon>Actinomycetota</taxon>
        <taxon>Actinomycetes</taxon>
        <taxon>Micrococcales</taxon>
        <taxon>Microbacteriaceae</taxon>
        <taxon>Microbacterium</taxon>
    </lineage>
</organism>
<feature type="transmembrane region" description="Helical" evidence="1">
    <location>
        <begin position="121"/>
        <end position="139"/>
    </location>
</feature>
<feature type="transmembrane region" description="Helical" evidence="1">
    <location>
        <begin position="34"/>
        <end position="58"/>
    </location>
</feature>
<gene>
    <name evidence="2" type="ORF">GCM10009807_08280</name>
</gene>
<dbReference type="RefSeq" id="WP_344051906.1">
    <property type="nucleotide sequence ID" value="NZ_BAAAPK010000001.1"/>
</dbReference>